<feature type="transmembrane region" description="Helical" evidence="2">
    <location>
        <begin position="147"/>
        <end position="169"/>
    </location>
</feature>
<name>A0A4Q8AQ14_9MICO</name>
<dbReference type="Proteomes" id="UP000291483">
    <property type="component" value="Unassembled WGS sequence"/>
</dbReference>
<dbReference type="GO" id="GO:0016989">
    <property type="term" value="F:sigma factor antagonist activity"/>
    <property type="evidence" value="ECO:0007669"/>
    <property type="project" value="TreeGrafter"/>
</dbReference>
<feature type="compositionally biased region" description="Low complexity" evidence="1">
    <location>
        <begin position="104"/>
        <end position="121"/>
    </location>
</feature>
<dbReference type="AlphaFoldDB" id="A0A4Q8AQ14"/>
<dbReference type="RefSeq" id="WP_130506438.1">
    <property type="nucleotide sequence ID" value="NZ_SHLC01000001.1"/>
</dbReference>
<feature type="domain" description="Anti-sigma K factor RskA C-terminal" evidence="3">
    <location>
        <begin position="151"/>
        <end position="289"/>
    </location>
</feature>
<evidence type="ECO:0000313" key="5">
    <source>
        <dbReference type="Proteomes" id="UP000291483"/>
    </source>
</evidence>
<accession>A0A4Q8AQ14</accession>
<keyword evidence="5" id="KW-1185">Reference proteome</keyword>
<feature type="region of interest" description="Disordered" evidence="1">
    <location>
        <begin position="100"/>
        <end position="121"/>
    </location>
</feature>
<proteinExistence type="predicted"/>
<sequence>MSERDERLSREASEALHAADQPETGEQTLGDGGNEFSETAAQLGLATTPVQPPASLRDDIMARIALTPQLPAVGEATAGATATADAVTAASPTLRLPAPAPVSEAPGAPVTPEAPEAPAAPAAPAPIVGEEAGPAERRAAARWRRPVGVLLAVAAASALFFGGLAIGTLSDSTPPGTQTQAEQLAAIAAAPDSQRAVAEVAGGGTATLVWSGELGRSALLADGLAPLPADQTYQLWYIGDEGPVSAGTFDASSKGTTWHVLEGEMSAGDTVGVTVEPSGGSDAPTSDPIVAIAS</sequence>
<protein>
    <submittedName>
        <fullName evidence="4">Anti-sigma-K factor rskA</fullName>
    </submittedName>
</protein>
<dbReference type="GO" id="GO:0006417">
    <property type="term" value="P:regulation of translation"/>
    <property type="evidence" value="ECO:0007669"/>
    <property type="project" value="TreeGrafter"/>
</dbReference>
<dbReference type="GO" id="GO:0005886">
    <property type="term" value="C:plasma membrane"/>
    <property type="evidence" value="ECO:0007669"/>
    <property type="project" value="InterPro"/>
</dbReference>
<organism evidence="4 5">
    <name type="scientific">Microterricola gilva</name>
    <dbReference type="NCBI Taxonomy" id="393267"/>
    <lineage>
        <taxon>Bacteria</taxon>
        <taxon>Bacillati</taxon>
        <taxon>Actinomycetota</taxon>
        <taxon>Actinomycetes</taxon>
        <taxon>Micrococcales</taxon>
        <taxon>Microbacteriaceae</taxon>
        <taxon>Microterricola</taxon>
    </lineage>
</organism>
<keyword evidence="2" id="KW-1133">Transmembrane helix</keyword>
<evidence type="ECO:0000256" key="1">
    <source>
        <dbReference type="SAM" id="MobiDB-lite"/>
    </source>
</evidence>
<dbReference type="InterPro" id="IPR018764">
    <property type="entry name" value="RskA_C"/>
</dbReference>
<reference evidence="4 5" key="1">
    <citation type="submission" date="2019-02" db="EMBL/GenBank/DDBJ databases">
        <title>Sequencing the genomes of 1000 actinobacteria strains.</title>
        <authorList>
            <person name="Klenk H.-P."/>
        </authorList>
    </citation>
    <scope>NUCLEOTIDE SEQUENCE [LARGE SCALE GENOMIC DNA]</scope>
    <source>
        <strain evidence="4 5">DSM 18319</strain>
    </source>
</reference>
<evidence type="ECO:0000313" key="4">
    <source>
        <dbReference type="EMBL" id="RZU66203.1"/>
    </source>
</evidence>
<evidence type="ECO:0000256" key="2">
    <source>
        <dbReference type="SAM" id="Phobius"/>
    </source>
</evidence>
<dbReference type="InterPro" id="IPR051474">
    <property type="entry name" value="Anti-sigma-K/W_factor"/>
</dbReference>
<feature type="region of interest" description="Disordered" evidence="1">
    <location>
        <begin position="1"/>
        <end position="52"/>
    </location>
</feature>
<dbReference type="EMBL" id="SHLC01000001">
    <property type="protein sequence ID" value="RZU66203.1"/>
    <property type="molecule type" value="Genomic_DNA"/>
</dbReference>
<evidence type="ECO:0000259" key="3">
    <source>
        <dbReference type="Pfam" id="PF10099"/>
    </source>
</evidence>
<keyword evidence="2" id="KW-0472">Membrane</keyword>
<dbReference type="Pfam" id="PF10099">
    <property type="entry name" value="RskA_C"/>
    <property type="match status" value="1"/>
</dbReference>
<gene>
    <name evidence="4" type="ORF">EV379_2554</name>
</gene>
<dbReference type="PANTHER" id="PTHR37461:SF1">
    <property type="entry name" value="ANTI-SIGMA-K FACTOR RSKA"/>
    <property type="match status" value="1"/>
</dbReference>
<keyword evidence="2" id="KW-0812">Transmembrane</keyword>
<feature type="compositionally biased region" description="Basic and acidic residues" evidence="1">
    <location>
        <begin position="1"/>
        <end position="14"/>
    </location>
</feature>
<dbReference type="OrthoDB" id="153510at2"/>
<comment type="caution">
    <text evidence="4">The sequence shown here is derived from an EMBL/GenBank/DDBJ whole genome shotgun (WGS) entry which is preliminary data.</text>
</comment>
<dbReference type="PANTHER" id="PTHR37461">
    <property type="entry name" value="ANTI-SIGMA-K FACTOR RSKA"/>
    <property type="match status" value="1"/>
</dbReference>